<name>A0A0F9CLC7_9ZZZZ</name>
<gene>
    <name evidence="1" type="ORF">LCGC14_2387390</name>
</gene>
<comment type="caution">
    <text evidence="1">The sequence shown here is derived from an EMBL/GenBank/DDBJ whole genome shotgun (WGS) entry which is preliminary data.</text>
</comment>
<evidence type="ECO:0000313" key="1">
    <source>
        <dbReference type="EMBL" id="KKL27217.1"/>
    </source>
</evidence>
<reference evidence="1" key="1">
    <citation type="journal article" date="2015" name="Nature">
        <title>Complex archaea that bridge the gap between prokaryotes and eukaryotes.</title>
        <authorList>
            <person name="Spang A."/>
            <person name="Saw J.H."/>
            <person name="Jorgensen S.L."/>
            <person name="Zaremba-Niedzwiedzka K."/>
            <person name="Martijn J."/>
            <person name="Lind A.E."/>
            <person name="van Eijk R."/>
            <person name="Schleper C."/>
            <person name="Guy L."/>
            <person name="Ettema T.J."/>
        </authorList>
    </citation>
    <scope>NUCLEOTIDE SEQUENCE</scope>
</reference>
<protein>
    <submittedName>
        <fullName evidence="1">Uncharacterized protein</fullName>
    </submittedName>
</protein>
<accession>A0A0F9CLC7</accession>
<sequence>MKLISDEEIDKAWPDETPQYATAEETLEKGILIGARAIAQAQLDDDRKEMKELCGHCDTPLLNEGNVYEQIKREAYREALKAVKESGVLDHWPYDDRWQALVKLLGGENEL</sequence>
<dbReference type="AlphaFoldDB" id="A0A0F9CLC7"/>
<organism evidence="1">
    <name type="scientific">marine sediment metagenome</name>
    <dbReference type="NCBI Taxonomy" id="412755"/>
    <lineage>
        <taxon>unclassified sequences</taxon>
        <taxon>metagenomes</taxon>
        <taxon>ecological metagenomes</taxon>
    </lineage>
</organism>
<dbReference type="EMBL" id="LAZR01035546">
    <property type="protein sequence ID" value="KKL27217.1"/>
    <property type="molecule type" value="Genomic_DNA"/>
</dbReference>
<proteinExistence type="predicted"/>